<dbReference type="AlphaFoldDB" id="A0A915NRE8"/>
<reference evidence="2" key="1">
    <citation type="submission" date="2022-11" db="UniProtKB">
        <authorList>
            <consortium name="WormBaseParasite"/>
        </authorList>
    </citation>
    <scope>IDENTIFICATION</scope>
</reference>
<accession>A0A915NRE8</accession>
<dbReference type="WBParaSite" id="scf7180000420203.g4895">
    <property type="protein sequence ID" value="scf7180000420203.g4895"/>
    <property type="gene ID" value="scf7180000420203.g4895"/>
</dbReference>
<evidence type="ECO:0000313" key="1">
    <source>
        <dbReference type="Proteomes" id="UP000887560"/>
    </source>
</evidence>
<evidence type="ECO:0000313" key="2">
    <source>
        <dbReference type="WBParaSite" id="scf7180000420203.g4895"/>
    </source>
</evidence>
<protein>
    <submittedName>
        <fullName evidence="2">Uncharacterized protein</fullName>
    </submittedName>
</protein>
<name>A0A915NRE8_9BILA</name>
<dbReference type="Proteomes" id="UP000887560">
    <property type="component" value="Unplaced"/>
</dbReference>
<proteinExistence type="predicted"/>
<organism evidence="1 2">
    <name type="scientific">Meloidogyne floridensis</name>
    <dbReference type="NCBI Taxonomy" id="298350"/>
    <lineage>
        <taxon>Eukaryota</taxon>
        <taxon>Metazoa</taxon>
        <taxon>Ecdysozoa</taxon>
        <taxon>Nematoda</taxon>
        <taxon>Chromadorea</taxon>
        <taxon>Rhabditida</taxon>
        <taxon>Tylenchina</taxon>
        <taxon>Tylenchomorpha</taxon>
        <taxon>Tylenchoidea</taxon>
        <taxon>Meloidogynidae</taxon>
        <taxon>Meloidogyninae</taxon>
        <taxon>Meloidogyne</taxon>
    </lineage>
</organism>
<sequence>MFGKEEETNKNKNVSEELPISTMNDWGRIEMGESSSSSTNNLFNINSISKSVCGFVGNFKEKIKIKCQNILEKKLLPIKYLKGAMFCILIITAPCPVETIYLKPLQKNMTQYGMLQNEFGYERNFFIEFPELYQKHEVKHDKVGCKEVEIDGVIYNECNYEIELTHDKYEIKVENSKGETINLGNLKKDFECKENEENCEKTYEYVENDGASKYEFKFEKKNNKKDKQPVKGAFKTYRKIN</sequence>
<keyword evidence="1" id="KW-1185">Reference proteome</keyword>